<dbReference type="InterPro" id="IPR036005">
    <property type="entry name" value="Creatinase/aminopeptidase-like"/>
</dbReference>
<dbReference type="SUPFAM" id="SSF55920">
    <property type="entry name" value="Creatinase/aminopeptidase"/>
    <property type="match status" value="1"/>
</dbReference>
<organism evidence="2 3">
    <name type="scientific">Amazonocrinis nigriterrae CENA67</name>
    <dbReference type="NCBI Taxonomy" id="2794033"/>
    <lineage>
        <taxon>Bacteria</taxon>
        <taxon>Bacillati</taxon>
        <taxon>Cyanobacteriota</taxon>
        <taxon>Cyanophyceae</taxon>
        <taxon>Nostocales</taxon>
        <taxon>Nostocaceae</taxon>
        <taxon>Amazonocrinis</taxon>
        <taxon>Amazonocrinis nigriterrae</taxon>
    </lineage>
</organism>
<dbReference type="AlphaFoldDB" id="A0A8J7L4Z4"/>
<sequence>MNNLLCTDSTLEHQLISARNRGLLLIEHIKIRNLIQAGCQTREVQKVIYELAAQVLDSVDHKPRFWHRQILRVGEDTINPYSSQVKNNVIQPGDIVFFDLGTVLNMEVNPVLRIETDLGRSMIVPGPNIDPDKVKICNDCERIFLEGKAYYLQNQDMTGKDLYEYISHLARSNGWQLSSQFHSGHLIGVFPHERILGNTQFDYICLENTKPMSAPDKFGNKRYWILETHLVHPHKLFGAFYEDLLL</sequence>
<keyword evidence="3" id="KW-1185">Reference proteome</keyword>
<dbReference type="RefSeq" id="WP_198122763.1">
    <property type="nucleotide sequence ID" value="NZ_JAECZC010000001.1"/>
</dbReference>
<evidence type="ECO:0000313" key="3">
    <source>
        <dbReference type="Proteomes" id="UP000632766"/>
    </source>
</evidence>
<comment type="caution">
    <text evidence="2">The sequence shown here is derived from an EMBL/GenBank/DDBJ whole genome shotgun (WGS) entry which is preliminary data.</text>
</comment>
<dbReference type="Gene3D" id="3.90.230.10">
    <property type="entry name" value="Creatinase/methionine aminopeptidase superfamily"/>
    <property type="match status" value="1"/>
</dbReference>
<proteinExistence type="predicted"/>
<dbReference type="InterPro" id="IPR000994">
    <property type="entry name" value="Pept_M24"/>
</dbReference>
<evidence type="ECO:0000313" key="2">
    <source>
        <dbReference type="EMBL" id="MBH8560704.1"/>
    </source>
</evidence>
<accession>A0A8J7L4Z4</accession>
<dbReference type="Pfam" id="PF00557">
    <property type="entry name" value="Peptidase_M24"/>
    <property type="match status" value="1"/>
</dbReference>
<dbReference type="Proteomes" id="UP000632766">
    <property type="component" value="Unassembled WGS sequence"/>
</dbReference>
<reference evidence="2 3" key="1">
    <citation type="journal article" date="2021" name="Int. J. Syst. Evol. Microbiol.">
        <title>Amazonocrinis nigriterrae gen. nov., sp. nov., Atlanticothrix silvestris gen. nov., sp. nov. and Dendronalium phyllosphericum gen. nov., sp. nov., nostocacean cyanobacteria from Brazilian environments.</title>
        <authorList>
            <person name="Alvarenga D.O."/>
            <person name="Andreote A.P.D."/>
            <person name="Branco L.H.Z."/>
            <person name="Delbaje E."/>
            <person name="Cruz R.B."/>
            <person name="Varani A.M."/>
            <person name="Fiore M.F."/>
        </authorList>
    </citation>
    <scope>NUCLEOTIDE SEQUENCE [LARGE SCALE GENOMIC DNA]</scope>
    <source>
        <strain evidence="2 3">CENA67</strain>
    </source>
</reference>
<protein>
    <submittedName>
        <fullName evidence="2">M24 family metallopeptidase</fullName>
    </submittedName>
</protein>
<dbReference type="EMBL" id="JAECZC010000001">
    <property type="protein sequence ID" value="MBH8560704.1"/>
    <property type="molecule type" value="Genomic_DNA"/>
</dbReference>
<evidence type="ECO:0000259" key="1">
    <source>
        <dbReference type="Pfam" id="PF00557"/>
    </source>
</evidence>
<name>A0A8J7L4Z4_9NOST</name>
<gene>
    <name evidence="2" type="ORF">I8748_00515</name>
</gene>
<feature type="domain" description="Peptidase M24" evidence="1">
    <location>
        <begin position="30"/>
        <end position="209"/>
    </location>
</feature>